<dbReference type="InterPro" id="IPR007499">
    <property type="entry name" value="ERF_bacteria_virus"/>
</dbReference>
<dbReference type="EMBL" id="VSSQ01002237">
    <property type="protein sequence ID" value="MPM14178.1"/>
    <property type="molecule type" value="Genomic_DNA"/>
</dbReference>
<comment type="caution">
    <text evidence="1">The sequence shown here is derived from an EMBL/GenBank/DDBJ whole genome shotgun (WGS) entry which is preliminary data.</text>
</comment>
<reference evidence="1" key="1">
    <citation type="submission" date="2019-08" db="EMBL/GenBank/DDBJ databases">
        <authorList>
            <person name="Kucharzyk K."/>
            <person name="Murdoch R.W."/>
            <person name="Higgins S."/>
            <person name="Loffler F."/>
        </authorList>
    </citation>
    <scope>NUCLEOTIDE SEQUENCE</scope>
</reference>
<sequence>MSLEASMNLYQKLAKIRKMVGVMQKNKAGYGYKYTTEDEILAKITAGMEKYSVSLLPIIKSGTSGITPYKYVDKKGKDAYEIIVNADMLFRWVNDENPAEFIDVDWLLVGQQSDAAQAVGSGLTYCNRYFLLKYFQVSTVEDDPDNWRSKKQAAIDEESMEELKQKHAEIIELAAAKISAGANKEAVYKIIADNTGGKKNPNAIKDIVIAQKVYNEINTMEVKDIAE</sequence>
<evidence type="ECO:0008006" key="2">
    <source>
        <dbReference type="Google" id="ProtNLM"/>
    </source>
</evidence>
<gene>
    <name evidence="1" type="ORF">SDC9_60538</name>
</gene>
<protein>
    <recommendedName>
        <fullName evidence="2">Single-stranded DNA-binding protein</fullName>
    </recommendedName>
</protein>
<organism evidence="1">
    <name type="scientific">bioreactor metagenome</name>
    <dbReference type="NCBI Taxonomy" id="1076179"/>
    <lineage>
        <taxon>unclassified sequences</taxon>
        <taxon>metagenomes</taxon>
        <taxon>ecological metagenomes</taxon>
    </lineage>
</organism>
<name>A0A644XEI3_9ZZZZ</name>
<proteinExistence type="predicted"/>
<evidence type="ECO:0000313" key="1">
    <source>
        <dbReference type="EMBL" id="MPM14178.1"/>
    </source>
</evidence>
<dbReference type="Pfam" id="PF04404">
    <property type="entry name" value="ERF"/>
    <property type="match status" value="1"/>
</dbReference>
<accession>A0A644XEI3</accession>
<dbReference type="AlphaFoldDB" id="A0A644XEI3"/>